<feature type="compositionally biased region" description="Polar residues" evidence="15">
    <location>
        <begin position="206"/>
        <end position="219"/>
    </location>
</feature>
<dbReference type="InterPro" id="IPR001841">
    <property type="entry name" value="Znf_RING"/>
</dbReference>
<evidence type="ECO:0000256" key="6">
    <source>
        <dbReference type="ARBA" id="ARBA00022692"/>
    </source>
</evidence>
<keyword evidence="7" id="KW-0479">Metal-binding</keyword>
<feature type="transmembrane region" description="Helical" evidence="16">
    <location>
        <begin position="31"/>
        <end position="55"/>
    </location>
</feature>
<evidence type="ECO:0000256" key="4">
    <source>
        <dbReference type="ARBA" id="ARBA00012483"/>
    </source>
</evidence>
<gene>
    <name evidence="18" type="ORF">SSX86_016669</name>
</gene>
<keyword evidence="8 14" id="KW-0863">Zinc-finger</keyword>
<dbReference type="EC" id="2.3.2.27" evidence="4"/>
<comment type="catalytic activity">
    <reaction evidence="1">
        <text>S-ubiquitinyl-[E2 ubiquitin-conjugating enzyme]-L-cysteine + [acceptor protein]-L-lysine = [E2 ubiquitin-conjugating enzyme]-L-cysteine + N(6)-ubiquitinyl-[acceptor protein]-L-lysine.</text>
        <dbReference type="EC" id="2.3.2.27"/>
    </reaction>
</comment>
<evidence type="ECO:0000256" key="3">
    <source>
        <dbReference type="ARBA" id="ARBA00004906"/>
    </source>
</evidence>
<keyword evidence="9" id="KW-0833">Ubl conjugation pathway</keyword>
<dbReference type="InterPro" id="IPR044600">
    <property type="entry name" value="ATL1/ATL16-like"/>
</dbReference>
<evidence type="ECO:0000256" key="12">
    <source>
        <dbReference type="ARBA" id="ARBA00023136"/>
    </source>
</evidence>
<evidence type="ECO:0000256" key="13">
    <source>
        <dbReference type="ARBA" id="ARBA00024209"/>
    </source>
</evidence>
<evidence type="ECO:0000256" key="16">
    <source>
        <dbReference type="SAM" id="Phobius"/>
    </source>
</evidence>
<dbReference type="GO" id="GO:0061630">
    <property type="term" value="F:ubiquitin protein ligase activity"/>
    <property type="evidence" value="ECO:0007669"/>
    <property type="project" value="UniProtKB-EC"/>
</dbReference>
<dbReference type="PANTHER" id="PTHR46913">
    <property type="entry name" value="RING-H2 FINGER PROTEIN ATL16"/>
    <property type="match status" value="1"/>
</dbReference>
<sequence>MSGCKDRHDDDDNRGSLFFPCGKSSDANRRILLIAIIVLSTVVVVVTMLHVYARYMLRRQARRRMALQARFITRIHSEELPKKGLEPDVIAALPILMYKSNDHGQDVSQVNPVCAVCLSSFEDGQMIRALPSCKHHFHAECIDKWLGSQSSCPICRYEVELGGPTILPLPREPSTRLGGGVSPPSAPPLEDISSTAVAKEGASDEMVQSSSKVSGTASRLGSFRRMLSMDTRRNNSCTQDGIEDLERQ</sequence>
<feature type="domain" description="RING-type" evidence="17">
    <location>
        <begin position="114"/>
        <end position="156"/>
    </location>
</feature>
<organism evidence="18 19">
    <name type="scientific">Deinandra increscens subsp. villosa</name>
    <dbReference type="NCBI Taxonomy" id="3103831"/>
    <lineage>
        <taxon>Eukaryota</taxon>
        <taxon>Viridiplantae</taxon>
        <taxon>Streptophyta</taxon>
        <taxon>Embryophyta</taxon>
        <taxon>Tracheophyta</taxon>
        <taxon>Spermatophyta</taxon>
        <taxon>Magnoliopsida</taxon>
        <taxon>eudicotyledons</taxon>
        <taxon>Gunneridae</taxon>
        <taxon>Pentapetalae</taxon>
        <taxon>asterids</taxon>
        <taxon>campanulids</taxon>
        <taxon>Asterales</taxon>
        <taxon>Asteraceae</taxon>
        <taxon>Asteroideae</taxon>
        <taxon>Heliantheae alliance</taxon>
        <taxon>Madieae</taxon>
        <taxon>Madiinae</taxon>
        <taxon>Deinandra</taxon>
    </lineage>
</organism>
<evidence type="ECO:0000259" key="17">
    <source>
        <dbReference type="PROSITE" id="PS50089"/>
    </source>
</evidence>
<dbReference type="Proteomes" id="UP001408789">
    <property type="component" value="Unassembled WGS sequence"/>
</dbReference>
<dbReference type="Pfam" id="PF13639">
    <property type="entry name" value="zf-RING_2"/>
    <property type="match status" value="1"/>
</dbReference>
<dbReference type="GO" id="GO:0016567">
    <property type="term" value="P:protein ubiquitination"/>
    <property type="evidence" value="ECO:0007669"/>
    <property type="project" value="InterPro"/>
</dbReference>
<comment type="caution">
    <text evidence="18">The sequence shown here is derived from an EMBL/GenBank/DDBJ whole genome shotgun (WGS) entry which is preliminary data.</text>
</comment>
<dbReference type="PROSITE" id="PS50089">
    <property type="entry name" value="ZF_RING_2"/>
    <property type="match status" value="1"/>
</dbReference>
<evidence type="ECO:0000256" key="15">
    <source>
        <dbReference type="SAM" id="MobiDB-lite"/>
    </source>
</evidence>
<dbReference type="Gene3D" id="3.30.40.10">
    <property type="entry name" value="Zinc/RING finger domain, C3HC4 (zinc finger)"/>
    <property type="match status" value="1"/>
</dbReference>
<dbReference type="SUPFAM" id="SSF57850">
    <property type="entry name" value="RING/U-box"/>
    <property type="match status" value="1"/>
</dbReference>
<evidence type="ECO:0000256" key="7">
    <source>
        <dbReference type="ARBA" id="ARBA00022723"/>
    </source>
</evidence>
<keyword evidence="12 16" id="KW-0472">Membrane</keyword>
<keyword evidence="5" id="KW-0808">Transferase</keyword>
<evidence type="ECO:0000256" key="5">
    <source>
        <dbReference type="ARBA" id="ARBA00022679"/>
    </source>
</evidence>
<dbReference type="SMART" id="SM00184">
    <property type="entry name" value="RING"/>
    <property type="match status" value="1"/>
</dbReference>
<keyword evidence="11 16" id="KW-1133">Transmembrane helix</keyword>
<feature type="region of interest" description="Disordered" evidence="15">
    <location>
        <begin position="168"/>
        <end position="248"/>
    </location>
</feature>
<dbReference type="PANTHER" id="PTHR46913:SF1">
    <property type="entry name" value="RING-H2 FINGER PROTEIN ATL16"/>
    <property type="match status" value="1"/>
</dbReference>
<proteinExistence type="inferred from homology"/>
<evidence type="ECO:0000256" key="1">
    <source>
        <dbReference type="ARBA" id="ARBA00000900"/>
    </source>
</evidence>
<comment type="pathway">
    <text evidence="3">Protein modification; protein ubiquitination.</text>
</comment>
<evidence type="ECO:0000256" key="8">
    <source>
        <dbReference type="ARBA" id="ARBA00022771"/>
    </source>
</evidence>
<dbReference type="InterPro" id="IPR013083">
    <property type="entry name" value="Znf_RING/FYVE/PHD"/>
</dbReference>
<comment type="similarity">
    <text evidence="13">Belongs to the RING-type zinc finger family. ATL subfamily.</text>
</comment>
<dbReference type="FunFam" id="3.30.40.10:FF:000187">
    <property type="entry name" value="E3 ubiquitin-protein ligase ATL6"/>
    <property type="match status" value="1"/>
</dbReference>
<accession>A0AAP0D048</accession>
<keyword evidence="10" id="KW-0862">Zinc</keyword>
<evidence type="ECO:0000313" key="19">
    <source>
        <dbReference type="Proteomes" id="UP001408789"/>
    </source>
</evidence>
<evidence type="ECO:0000256" key="2">
    <source>
        <dbReference type="ARBA" id="ARBA00004167"/>
    </source>
</evidence>
<name>A0AAP0D048_9ASTR</name>
<dbReference type="CDD" id="cd16461">
    <property type="entry name" value="RING-H2_EL5-like"/>
    <property type="match status" value="1"/>
</dbReference>
<reference evidence="18 19" key="1">
    <citation type="submission" date="2024-04" db="EMBL/GenBank/DDBJ databases">
        <title>The reference genome of an endangered Asteraceae, Deinandra increscens subsp. villosa, native to the Central Coast of California.</title>
        <authorList>
            <person name="Guilliams M."/>
            <person name="Hasenstab-Lehman K."/>
            <person name="Meyer R."/>
            <person name="Mcevoy S."/>
        </authorList>
    </citation>
    <scope>NUCLEOTIDE SEQUENCE [LARGE SCALE GENOMIC DNA]</scope>
    <source>
        <tissue evidence="18">Leaf</tissue>
    </source>
</reference>
<evidence type="ECO:0000313" key="18">
    <source>
        <dbReference type="EMBL" id="KAK9065286.1"/>
    </source>
</evidence>
<dbReference type="GO" id="GO:0016020">
    <property type="term" value="C:membrane"/>
    <property type="evidence" value="ECO:0007669"/>
    <property type="project" value="UniProtKB-SubCell"/>
</dbReference>
<dbReference type="GO" id="GO:0008270">
    <property type="term" value="F:zinc ion binding"/>
    <property type="evidence" value="ECO:0007669"/>
    <property type="project" value="UniProtKB-KW"/>
</dbReference>
<evidence type="ECO:0000256" key="11">
    <source>
        <dbReference type="ARBA" id="ARBA00022989"/>
    </source>
</evidence>
<keyword evidence="19" id="KW-1185">Reference proteome</keyword>
<dbReference type="EMBL" id="JBCNJP010000017">
    <property type="protein sequence ID" value="KAK9065286.1"/>
    <property type="molecule type" value="Genomic_DNA"/>
</dbReference>
<evidence type="ECO:0000256" key="14">
    <source>
        <dbReference type="PROSITE-ProRule" id="PRU00175"/>
    </source>
</evidence>
<dbReference type="AlphaFoldDB" id="A0AAP0D048"/>
<evidence type="ECO:0000256" key="9">
    <source>
        <dbReference type="ARBA" id="ARBA00022786"/>
    </source>
</evidence>
<keyword evidence="6 16" id="KW-0812">Transmembrane</keyword>
<protein>
    <recommendedName>
        <fullName evidence="4">RING-type E3 ubiquitin transferase</fullName>
        <ecNumber evidence="4">2.3.2.27</ecNumber>
    </recommendedName>
</protein>
<evidence type="ECO:0000256" key="10">
    <source>
        <dbReference type="ARBA" id="ARBA00022833"/>
    </source>
</evidence>
<comment type="subcellular location">
    <subcellularLocation>
        <location evidence="2">Membrane</location>
        <topology evidence="2">Single-pass membrane protein</topology>
    </subcellularLocation>
</comment>